<dbReference type="Proteomes" id="UP000033935">
    <property type="component" value="Unassembled WGS sequence"/>
</dbReference>
<reference evidence="2 3" key="1">
    <citation type="journal article" date="2015" name="Nature">
        <title>rRNA introns, odd ribosomes, and small enigmatic genomes across a large radiation of phyla.</title>
        <authorList>
            <person name="Brown C.T."/>
            <person name="Hug L.A."/>
            <person name="Thomas B.C."/>
            <person name="Sharon I."/>
            <person name="Castelle C.J."/>
            <person name="Singh A."/>
            <person name="Wilkins M.J."/>
            <person name="Williams K.H."/>
            <person name="Banfield J.F."/>
        </authorList>
    </citation>
    <scope>NUCLEOTIDE SEQUENCE [LARGE SCALE GENOMIC DNA]</scope>
</reference>
<proteinExistence type="predicted"/>
<dbReference type="AlphaFoldDB" id="A0A0G0Q098"/>
<comment type="caution">
    <text evidence="2">The sequence shown here is derived from an EMBL/GenBank/DDBJ whole genome shotgun (WGS) entry which is preliminary data.</text>
</comment>
<accession>A0A0G0Q098</accession>
<sequence>MSRKALNIEELLETMGSVECSEDSTHRYELRRKLLCSRLFEFVFQNNKTTRLVRVFTYTAPLIAGGMMVGVFVLFAVPSVEEEAKEHSFLQTQVVEFQTQVTADISQANEFISDPLEPKVKLVDFEIEESKEKNTFIPLNQYQSVRTQ</sequence>
<gene>
    <name evidence="2" type="ORF">UT30_C0018G0009</name>
</gene>
<feature type="transmembrane region" description="Helical" evidence="1">
    <location>
        <begin position="55"/>
        <end position="77"/>
    </location>
</feature>
<protein>
    <submittedName>
        <fullName evidence="2">Uncharacterized protein</fullName>
    </submittedName>
</protein>
<keyword evidence="1" id="KW-0472">Membrane</keyword>
<evidence type="ECO:0000313" key="3">
    <source>
        <dbReference type="Proteomes" id="UP000033935"/>
    </source>
</evidence>
<evidence type="ECO:0000256" key="1">
    <source>
        <dbReference type="SAM" id="Phobius"/>
    </source>
</evidence>
<dbReference type="EMBL" id="LBWG01000018">
    <property type="protein sequence ID" value="KKR03830.1"/>
    <property type="molecule type" value="Genomic_DNA"/>
</dbReference>
<name>A0A0G0Q098_9BACT</name>
<evidence type="ECO:0000313" key="2">
    <source>
        <dbReference type="EMBL" id="KKR03830.1"/>
    </source>
</evidence>
<keyword evidence="1" id="KW-1133">Transmembrane helix</keyword>
<keyword evidence="1" id="KW-0812">Transmembrane</keyword>
<organism evidence="2 3">
    <name type="scientific">Candidatus Uhrbacteria bacterium GW2011_GWF2_39_13</name>
    <dbReference type="NCBI Taxonomy" id="1618995"/>
    <lineage>
        <taxon>Bacteria</taxon>
        <taxon>Candidatus Uhriibacteriota</taxon>
    </lineage>
</organism>